<reference evidence="3" key="1">
    <citation type="journal article" date="2019" name="Int. J. Syst. Evol. Microbiol.">
        <title>The Global Catalogue of Microorganisms (GCM) 10K type strain sequencing project: providing services to taxonomists for standard genome sequencing and annotation.</title>
        <authorList>
            <consortium name="The Broad Institute Genomics Platform"/>
            <consortium name="The Broad Institute Genome Sequencing Center for Infectious Disease"/>
            <person name="Wu L."/>
            <person name="Ma J."/>
        </authorList>
    </citation>
    <scope>NUCLEOTIDE SEQUENCE [LARGE SCALE GENOMIC DNA]</scope>
    <source>
        <strain evidence="3">CCUG 53903</strain>
    </source>
</reference>
<dbReference type="RefSeq" id="WP_379517365.1">
    <property type="nucleotide sequence ID" value="NZ_JBHSPA010000031.1"/>
</dbReference>
<gene>
    <name evidence="2" type="ORF">ACFPZ3_28720</name>
</gene>
<dbReference type="EMBL" id="JBHSPA010000031">
    <property type="protein sequence ID" value="MFC5827864.1"/>
    <property type="molecule type" value="Genomic_DNA"/>
</dbReference>
<keyword evidence="3" id="KW-1185">Reference proteome</keyword>
<organism evidence="2 3">
    <name type="scientific">Nonomuraea insulae</name>
    <dbReference type="NCBI Taxonomy" id="1616787"/>
    <lineage>
        <taxon>Bacteria</taxon>
        <taxon>Bacillati</taxon>
        <taxon>Actinomycetota</taxon>
        <taxon>Actinomycetes</taxon>
        <taxon>Streptosporangiales</taxon>
        <taxon>Streptosporangiaceae</taxon>
        <taxon>Nonomuraea</taxon>
    </lineage>
</organism>
<proteinExistence type="predicted"/>
<evidence type="ECO:0000259" key="1">
    <source>
        <dbReference type="PROSITE" id="PS51178"/>
    </source>
</evidence>
<comment type="caution">
    <text evidence="2">The sequence shown here is derived from an EMBL/GenBank/DDBJ whole genome shotgun (WGS) entry which is preliminary data.</text>
</comment>
<evidence type="ECO:0000313" key="3">
    <source>
        <dbReference type="Proteomes" id="UP001596058"/>
    </source>
</evidence>
<evidence type="ECO:0000313" key="2">
    <source>
        <dbReference type="EMBL" id="MFC5827864.1"/>
    </source>
</evidence>
<feature type="domain" description="PASTA" evidence="1">
    <location>
        <begin position="51"/>
        <end position="120"/>
    </location>
</feature>
<dbReference type="Gene3D" id="3.30.10.20">
    <property type="match status" value="1"/>
</dbReference>
<name>A0ABW1CS22_9ACTN</name>
<dbReference type="Proteomes" id="UP001596058">
    <property type="component" value="Unassembled WGS sequence"/>
</dbReference>
<dbReference type="PROSITE" id="PS51178">
    <property type="entry name" value="PASTA"/>
    <property type="match status" value="1"/>
</dbReference>
<dbReference type="InterPro" id="IPR005543">
    <property type="entry name" value="PASTA_dom"/>
</dbReference>
<protein>
    <submittedName>
        <fullName evidence="2">PASTA domain-containing protein</fullName>
    </submittedName>
</protein>
<accession>A0ABW1CS22</accession>
<sequence>MSRRESPLLAAFVVMGLALAAVVTVLVLGIPEDRVSAPPREPVPATVTPRFAESVTMPELWDKDETSAREEMAALGFTAQITRMNPENITDPKNWVVAGQAPGPGQLIRSGVPVILHVVPEEPASRP</sequence>